<name>A0A8J7PFP4_9BACT</name>
<accession>A0A8J7PFP4</accession>
<dbReference type="InterPro" id="IPR011990">
    <property type="entry name" value="TPR-like_helical_dom_sf"/>
</dbReference>
<evidence type="ECO:0000313" key="2">
    <source>
        <dbReference type="Proteomes" id="UP000664277"/>
    </source>
</evidence>
<evidence type="ECO:0000313" key="1">
    <source>
        <dbReference type="EMBL" id="MBN8662696.1"/>
    </source>
</evidence>
<gene>
    <name evidence="1" type="ORF">J0M35_20175</name>
</gene>
<reference evidence="1" key="1">
    <citation type="submission" date="2021-02" db="EMBL/GenBank/DDBJ databases">
        <title>Genome-Resolved Metagenomics of a Microbial Community Performing Photosynthetic Biological Nutrient Removal.</title>
        <authorList>
            <person name="Mcdaniel E.A."/>
        </authorList>
    </citation>
    <scope>NUCLEOTIDE SEQUENCE</scope>
    <source>
        <strain evidence="1">UWPOB_OBS1</strain>
    </source>
</reference>
<protein>
    <submittedName>
        <fullName evidence="1">Tetratricopeptide repeat protein</fullName>
    </submittedName>
</protein>
<dbReference type="AlphaFoldDB" id="A0A8J7PFP4"/>
<dbReference type="Gene3D" id="1.25.40.10">
    <property type="entry name" value="Tetratricopeptide repeat domain"/>
    <property type="match status" value="1"/>
</dbReference>
<dbReference type="Proteomes" id="UP000664277">
    <property type="component" value="Unassembled WGS sequence"/>
</dbReference>
<dbReference type="SUPFAM" id="SSF48452">
    <property type="entry name" value="TPR-like"/>
    <property type="match status" value="1"/>
</dbReference>
<dbReference type="EMBL" id="JAFLCK010000049">
    <property type="protein sequence ID" value="MBN8662696.1"/>
    <property type="molecule type" value="Genomic_DNA"/>
</dbReference>
<dbReference type="Pfam" id="PF13431">
    <property type="entry name" value="TPR_17"/>
    <property type="match status" value="1"/>
</dbReference>
<comment type="caution">
    <text evidence="1">The sequence shown here is derived from an EMBL/GenBank/DDBJ whole genome shotgun (WGS) entry which is preliminary data.</text>
</comment>
<proteinExistence type="predicted"/>
<sequence length="132" mass="15245">MTPEQSKLISRQYLAEEHNWSFYYIMGGVLQESGLINEAESSFLKSWQLISAEKTEPDIRFDPRARLAELYMSKANSIPAGPKVKELYKKALALDPENSYVWQKYAYYLQSVNDPESDFALTQSIKYGDMSR</sequence>
<organism evidence="1 2">
    <name type="scientific">Candidatus Obscuribacter phosphatis</name>
    <dbReference type="NCBI Taxonomy" id="1906157"/>
    <lineage>
        <taxon>Bacteria</taxon>
        <taxon>Bacillati</taxon>
        <taxon>Candidatus Melainabacteria</taxon>
        <taxon>Candidatus Obscuribacterales</taxon>
        <taxon>Candidatus Obscuribacteraceae</taxon>
        <taxon>Candidatus Obscuribacter</taxon>
    </lineage>
</organism>